<feature type="signal peptide" evidence="9">
    <location>
        <begin position="1"/>
        <end position="19"/>
    </location>
</feature>
<evidence type="ECO:0008006" key="13">
    <source>
        <dbReference type="Google" id="ProtNLM"/>
    </source>
</evidence>
<keyword evidence="3 9" id="KW-0732">Signal</keyword>
<evidence type="ECO:0000313" key="12">
    <source>
        <dbReference type="EMBL" id="ASL05034.1"/>
    </source>
</evidence>
<dbReference type="Pfam" id="PF08246">
    <property type="entry name" value="Inhibitor_I29"/>
    <property type="match status" value="1"/>
</dbReference>
<dbReference type="AlphaFoldDB" id="A0A220XIJ3"/>
<dbReference type="PANTHER" id="PTHR12411">
    <property type="entry name" value="CYSTEINE PROTEASE FAMILY C1-RELATED"/>
    <property type="match status" value="1"/>
</dbReference>
<dbReference type="InterPro" id="IPR013201">
    <property type="entry name" value="Prot_inhib_I29"/>
</dbReference>
<reference evidence="12" key="1">
    <citation type="submission" date="2017-06" db="EMBL/GenBank/DDBJ databases">
        <title>Secretome analysis and in planta expression of salivary proteins reveals a potential large effector repertoire of the brown planthopper, Nilaparvata lugens.</title>
        <authorList>
            <person name="Rao W."/>
            <person name="Zheng X."/>
            <person name="Liu B."/>
            <person name="Du B."/>
            <person name="He G."/>
        </authorList>
    </citation>
    <scope>NUCLEOTIDE SEQUENCE</scope>
</reference>
<dbReference type="PROSITE" id="PS00639">
    <property type="entry name" value="THIOL_PROTEASE_HIS"/>
    <property type="match status" value="1"/>
</dbReference>
<dbReference type="InterPro" id="IPR013128">
    <property type="entry name" value="Peptidase_C1A"/>
</dbReference>
<feature type="domain" description="Peptidase C1A papain C-terminal" evidence="10">
    <location>
        <begin position="133"/>
        <end position="350"/>
    </location>
</feature>
<comment type="similarity">
    <text evidence="1">Belongs to the peptidase C1 family.</text>
</comment>
<dbReference type="InterPro" id="IPR025661">
    <property type="entry name" value="Pept_asp_AS"/>
</dbReference>
<evidence type="ECO:0000259" key="11">
    <source>
        <dbReference type="SMART" id="SM00848"/>
    </source>
</evidence>
<evidence type="ECO:0000256" key="7">
    <source>
        <dbReference type="ARBA" id="ARBA00023157"/>
    </source>
</evidence>
<protein>
    <recommendedName>
        <fullName evidence="13">Seminal fluid protein</fullName>
    </recommendedName>
</protein>
<keyword evidence="4" id="KW-0378">Hydrolase</keyword>
<dbReference type="PRINTS" id="PR00705">
    <property type="entry name" value="PAPAIN"/>
</dbReference>
<dbReference type="GO" id="GO:0006508">
    <property type="term" value="P:proteolysis"/>
    <property type="evidence" value="ECO:0007669"/>
    <property type="project" value="UniProtKB-KW"/>
</dbReference>
<evidence type="ECO:0000256" key="6">
    <source>
        <dbReference type="ARBA" id="ARBA00023145"/>
    </source>
</evidence>
<feature type="chain" id="PRO_5018734362" description="Seminal fluid protein" evidence="9">
    <location>
        <begin position="20"/>
        <end position="352"/>
    </location>
</feature>
<evidence type="ECO:0000256" key="1">
    <source>
        <dbReference type="ARBA" id="ARBA00008455"/>
    </source>
</evidence>
<evidence type="ECO:0000256" key="2">
    <source>
        <dbReference type="ARBA" id="ARBA00022670"/>
    </source>
</evidence>
<keyword evidence="7" id="KW-1015">Disulfide bond</keyword>
<evidence type="ECO:0000256" key="3">
    <source>
        <dbReference type="ARBA" id="ARBA00022729"/>
    </source>
</evidence>
<dbReference type="InterPro" id="IPR000668">
    <property type="entry name" value="Peptidase_C1A_C"/>
</dbReference>
<evidence type="ECO:0000256" key="4">
    <source>
        <dbReference type="ARBA" id="ARBA00022801"/>
    </source>
</evidence>
<feature type="domain" description="Cathepsin propeptide inhibitor" evidence="11">
    <location>
        <begin position="46"/>
        <end position="103"/>
    </location>
</feature>
<evidence type="ECO:0000256" key="5">
    <source>
        <dbReference type="ARBA" id="ARBA00022807"/>
    </source>
</evidence>
<dbReference type="PROSITE" id="PS00139">
    <property type="entry name" value="THIOL_PROTEASE_CYS"/>
    <property type="match status" value="1"/>
</dbReference>
<evidence type="ECO:0000256" key="8">
    <source>
        <dbReference type="ARBA" id="ARBA00023180"/>
    </source>
</evidence>
<dbReference type="PROSITE" id="PS00640">
    <property type="entry name" value="THIOL_PROTEASE_ASN"/>
    <property type="match status" value="1"/>
</dbReference>
<dbReference type="Pfam" id="PF00112">
    <property type="entry name" value="Peptidase_C1"/>
    <property type="match status" value="1"/>
</dbReference>
<keyword evidence="2" id="KW-0645">Protease</keyword>
<proteinExistence type="evidence at transcript level"/>
<dbReference type="CDD" id="cd02248">
    <property type="entry name" value="Peptidase_C1A"/>
    <property type="match status" value="1"/>
</dbReference>
<organism evidence="12">
    <name type="scientific">Nilaparvata lugens</name>
    <name type="common">Brown planthopper</name>
    <dbReference type="NCBI Taxonomy" id="108931"/>
    <lineage>
        <taxon>Eukaryota</taxon>
        <taxon>Metazoa</taxon>
        <taxon>Ecdysozoa</taxon>
        <taxon>Arthropoda</taxon>
        <taxon>Hexapoda</taxon>
        <taxon>Insecta</taxon>
        <taxon>Pterygota</taxon>
        <taxon>Neoptera</taxon>
        <taxon>Paraneoptera</taxon>
        <taxon>Hemiptera</taxon>
        <taxon>Auchenorrhyncha</taxon>
        <taxon>Fulgoroidea</taxon>
        <taxon>Delphacidae</taxon>
        <taxon>Delphacinae</taxon>
        <taxon>Nilaparvata</taxon>
    </lineage>
</organism>
<sequence>MKYYLLFFSLFFLIYCAICEDVPDIIGEESTLTETEIQFHLDLEKFKDFVKEHKKIYKTEEEMKKRFRIFKANLMKIKFFQENDQGTAEYGPNEFSDLTATEFKERYLGLKVDLRAKDAKPMKKAEIPKDVQLPVSFDWRDHGAVTPVKNQGSCGSCWAFATTGNIEGVNAIKTGNLVSLSEQELLDCDTIDSACNGGLPSNAYEAIESIGGLESESDYPYDAAHEKCKFNSSEVKVSISGAVNITTNETEMAMWLVKHGPIAIGINANAMQFYRGGVSHPWKFLCNPGSLDHGVLIVGFGVHRTRFTHKEKPYWIIKNSWGKRWGEKGYYRVYRGDGCCGVNQMASSALIN</sequence>
<dbReference type="GO" id="GO:0008234">
    <property type="term" value="F:cysteine-type peptidase activity"/>
    <property type="evidence" value="ECO:0007669"/>
    <property type="project" value="UniProtKB-KW"/>
</dbReference>
<accession>A0A220XIJ3</accession>
<dbReference type="OrthoDB" id="387093at2759"/>
<keyword evidence="6" id="KW-0865">Zymogen</keyword>
<dbReference type="Gene3D" id="3.90.70.10">
    <property type="entry name" value="Cysteine proteinases"/>
    <property type="match status" value="1"/>
</dbReference>
<evidence type="ECO:0000256" key="9">
    <source>
        <dbReference type="SAM" id="SignalP"/>
    </source>
</evidence>
<dbReference type="SUPFAM" id="SSF54001">
    <property type="entry name" value="Cysteine proteinases"/>
    <property type="match status" value="1"/>
</dbReference>
<dbReference type="InterPro" id="IPR039417">
    <property type="entry name" value="Peptidase_C1A_papain-like"/>
</dbReference>
<dbReference type="SMART" id="SM00645">
    <property type="entry name" value="Pept_C1"/>
    <property type="match status" value="1"/>
</dbReference>
<dbReference type="FunFam" id="3.90.70.10:FF:000130">
    <property type="entry name" value="Cysteine proteinase 1"/>
    <property type="match status" value="1"/>
</dbReference>
<dbReference type="InterPro" id="IPR025660">
    <property type="entry name" value="Pept_his_AS"/>
</dbReference>
<keyword evidence="8" id="KW-0325">Glycoprotein</keyword>
<dbReference type="SMART" id="SM00848">
    <property type="entry name" value="Inhibitor_I29"/>
    <property type="match status" value="1"/>
</dbReference>
<dbReference type="EMBL" id="MF278728">
    <property type="protein sequence ID" value="ASL05034.1"/>
    <property type="molecule type" value="mRNA"/>
</dbReference>
<keyword evidence="5" id="KW-0788">Thiol protease</keyword>
<dbReference type="InterPro" id="IPR000169">
    <property type="entry name" value="Pept_cys_AS"/>
</dbReference>
<name>A0A220XIJ3_NILLU</name>
<dbReference type="InterPro" id="IPR038765">
    <property type="entry name" value="Papain-like_cys_pep_sf"/>
</dbReference>
<evidence type="ECO:0000259" key="10">
    <source>
        <dbReference type="SMART" id="SM00645"/>
    </source>
</evidence>